<evidence type="ECO:0000313" key="6">
    <source>
        <dbReference type="Proteomes" id="UP001056588"/>
    </source>
</evidence>
<dbReference type="RefSeq" id="WP_099088985.1">
    <property type="nucleotide sequence ID" value="NZ_CP093217.1"/>
</dbReference>
<dbReference type="Proteomes" id="UP000223828">
    <property type="component" value="Unassembled WGS sequence"/>
</dbReference>
<reference evidence="3" key="1">
    <citation type="journal article" date="2017" name="Appl. Environ. Microbiol.">
        <title>Staphylococcus edaphicus sp. nov., isolated in Antarctica, harbours mecC gene and genomic islands with suspected role in adaptation to extreme environment.</title>
        <authorList>
            <person name="Pantucek R."/>
            <person name="Sedlacek I."/>
            <person name="Indrakova A."/>
            <person name="Vrbovska V."/>
            <person name="Maslanova I."/>
            <person name="Kovarovic V."/>
            <person name="Svec P."/>
            <person name="Kralova S."/>
            <person name="Kristofova L."/>
            <person name="Keklakova J."/>
            <person name="Petras P."/>
            <person name="Doskar J."/>
        </authorList>
    </citation>
    <scope>NUCLEOTIDE SEQUENCE</scope>
    <source>
        <strain evidence="3">CCM 8730</strain>
    </source>
</reference>
<feature type="compositionally biased region" description="Basic and acidic residues" evidence="1">
    <location>
        <begin position="20"/>
        <end position="67"/>
    </location>
</feature>
<reference evidence="5" key="2">
    <citation type="submission" date="2017-10" db="EMBL/GenBank/DDBJ databases">
        <title>Staphylococcus edaphicus sp. nov., isolated in Antarctica, harbouring mecC gene and genomic islands essential in adaptation to extreme environment.</title>
        <authorList>
            <person name="Pantucek R."/>
            <person name="Sedlacek I."/>
            <person name="Indrakova A."/>
            <person name="Vrbovska V."/>
            <person name="Maslanova I."/>
            <person name="Kovarovic V."/>
            <person name="Svec P."/>
            <person name="Kralova S."/>
            <person name="Kristofova L."/>
            <person name="Keklakova J."/>
            <person name="Petras P."/>
            <person name="Doskar J."/>
        </authorList>
    </citation>
    <scope>NUCLEOTIDE SEQUENCE [LARGE SCALE GENOMIC DNA]</scope>
    <source>
        <strain evidence="5">CCM 5085</strain>
    </source>
</reference>
<evidence type="ECO:0000313" key="3">
    <source>
        <dbReference type="EMBL" id="PHK50751.1"/>
    </source>
</evidence>
<feature type="signal peptide" evidence="2">
    <location>
        <begin position="1"/>
        <end position="16"/>
    </location>
</feature>
<feature type="region of interest" description="Disordered" evidence="1">
    <location>
        <begin position="18"/>
        <end position="154"/>
    </location>
</feature>
<reference evidence="4" key="4">
    <citation type="submission" date="2022-03" db="EMBL/GenBank/DDBJ databases">
        <title>Complete Genome Sequence of Staphylococcus edaphicus strain CCM 8731.</title>
        <authorList>
            <person name="Rimmer C.O."/>
            <person name="Thomas J.C."/>
        </authorList>
    </citation>
    <scope>NUCLEOTIDE SEQUENCE</scope>
    <source>
        <strain evidence="4">CCM 8731</strain>
    </source>
</reference>
<reference evidence="3" key="3">
    <citation type="submission" date="2017-10" db="EMBL/GenBank/DDBJ databases">
        <authorList>
            <person name="Vrbovska V."/>
            <person name="Kovarovic V."/>
            <person name="Indrakova A."/>
        </authorList>
    </citation>
    <scope>NUCLEOTIDE SEQUENCE</scope>
    <source>
        <strain evidence="3">CCM 8730</strain>
    </source>
</reference>
<evidence type="ECO:0008006" key="7">
    <source>
        <dbReference type="Google" id="ProtNLM"/>
    </source>
</evidence>
<dbReference type="PROSITE" id="PS51257">
    <property type="entry name" value="PROKAR_LIPOPROTEIN"/>
    <property type="match status" value="1"/>
</dbReference>
<dbReference type="AlphaFoldDB" id="A0A2C6VKN9"/>
<dbReference type="EMBL" id="CP093217">
    <property type="protein sequence ID" value="UQW82440.1"/>
    <property type="molecule type" value="Genomic_DNA"/>
</dbReference>
<dbReference type="Proteomes" id="UP001056588">
    <property type="component" value="Chromosome"/>
</dbReference>
<dbReference type="EMBL" id="MRZN01000001">
    <property type="protein sequence ID" value="PHK50751.1"/>
    <property type="molecule type" value="Genomic_DNA"/>
</dbReference>
<proteinExistence type="predicted"/>
<evidence type="ECO:0000313" key="5">
    <source>
        <dbReference type="Proteomes" id="UP000223828"/>
    </source>
</evidence>
<name>A0A2C6VKN9_9STAP</name>
<feature type="compositionally biased region" description="Polar residues" evidence="1">
    <location>
        <begin position="112"/>
        <end position="121"/>
    </location>
</feature>
<keyword evidence="2" id="KW-0732">Signal</keyword>
<evidence type="ECO:0000256" key="1">
    <source>
        <dbReference type="SAM" id="MobiDB-lite"/>
    </source>
</evidence>
<feature type="chain" id="PRO_5039234047" description="Lipoprotein" evidence="2">
    <location>
        <begin position="17"/>
        <end position="154"/>
    </location>
</feature>
<accession>A0A2C6VKN9</accession>
<sequence>MKKVLFLLLASFLVMAACGNKEESKSEDKKETKTSNKDSKKKDDKKSKDEKVKKTKEETKQVTKDENTQEQPSTQENVQSQEQQATADSQQPVQQEEVPATSKAYGLDYNYPQENKANNPTGELIDQDAQRMADQASEYDAEVAEHNTNVDANQ</sequence>
<evidence type="ECO:0000313" key="4">
    <source>
        <dbReference type="EMBL" id="UQW82440.1"/>
    </source>
</evidence>
<evidence type="ECO:0000256" key="2">
    <source>
        <dbReference type="SAM" id="SignalP"/>
    </source>
</evidence>
<feature type="compositionally biased region" description="Polar residues" evidence="1">
    <location>
        <begin position="69"/>
        <end position="94"/>
    </location>
</feature>
<protein>
    <recommendedName>
        <fullName evidence="7">Lipoprotein</fullName>
    </recommendedName>
</protein>
<dbReference type="OrthoDB" id="10010065at2"/>
<gene>
    <name evidence="3" type="ORF">BTJ66_00145</name>
    <name evidence="4" type="ORF">MNY58_05090</name>
</gene>
<organism evidence="3 5">
    <name type="scientific">Staphylococcus edaphicus</name>
    <dbReference type="NCBI Taxonomy" id="1955013"/>
    <lineage>
        <taxon>Bacteria</taxon>
        <taxon>Bacillati</taxon>
        <taxon>Bacillota</taxon>
        <taxon>Bacilli</taxon>
        <taxon>Bacillales</taxon>
        <taxon>Staphylococcaceae</taxon>
        <taxon>Staphylococcus</taxon>
    </lineage>
</organism>
<keyword evidence="6" id="KW-1185">Reference proteome</keyword>